<sequence length="134" mass="15078">MRYICSVLLLLFSSTSIAGQMYKLPSGEEIEIIGVEYGYVTGADEWVYALKYLTNDLSDMEVLCQRANHLWPVIKQQVESKGWSWASVKAQKVTEQSDLLLGSGTKTEYTGYAIGFKKDEYGNWVNVGDKCSQN</sequence>
<protein>
    <submittedName>
        <fullName evidence="2">Uncharacterized protein</fullName>
    </submittedName>
</protein>
<dbReference type="RefSeq" id="WP_150872937.1">
    <property type="nucleotide sequence ID" value="NZ_VWSE01000010.1"/>
</dbReference>
<dbReference type="Proteomes" id="UP000326789">
    <property type="component" value="Unassembled WGS sequence"/>
</dbReference>
<evidence type="ECO:0000313" key="3">
    <source>
        <dbReference type="Proteomes" id="UP000326789"/>
    </source>
</evidence>
<dbReference type="EMBL" id="VWSE01000010">
    <property type="protein sequence ID" value="KAB0285223.1"/>
    <property type="molecule type" value="Genomic_DNA"/>
</dbReference>
<accession>A0A5N3QSW6</accession>
<gene>
    <name evidence="2" type="ORF">F2P58_22075</name>
</gene>
<dbReference type="AlphaFoldDB" id="A0A5N3QSW6"/>
<reference evidence="2 3" key="1">
    <citation type="submission" date="2019-09" db="EMBL/GenBank/DDBJ databases">
        <title>Whole genome sequence of Vibrio fortis.</title>
        <authorList>
            <person name="Das S.K."/>
        </authorList>
    </citation>
    <scope>NUCLEOTIDE SEQUENCE [LARGE SCALE GENOMIC DNA]</scope>
    <source>
        <strain evidence="2 3">AN60</strain>
    </source>
</reference>
<keyword evidence="1" id="KW-0732">Signal</keyword>
<evidence type="ECO:0000256" key="1">
    <source>
        <dbReference type="SAM" id="SignalP"/>
    </source>
</evidence>
<organism evidence="2 3">
    <name type="scientific">Vibrio fortis</name>
    <dbReference type="NCBI Taxonomy" id="212667"/>
    <lineage>
        <taxon>Bacteria</taxon>
        <taxon>Pseudomonadati</taxon>
        <taxon>Pseudomonadota</taxon>
        <taxon>Gammaproteobacteria</taxon>
        <taxon>Vibrionales</taxon>
        <taxon>Vibrionaceae</taxon>
        <taxon>Vibrio</taxon>
    </lineage>
</organism>
<proteinExistence type="predicted"/>
<name>A0A5N3QSW6_9VIBR</name>
<evidence type="ECO:0000313" key="2">
    <source>
        <dbReference type="EMBL" id="KAB0285223.1"/>
    </source>
</evidence>
<comment type="caution">
    <text evidence="2">The sequence shown here is derived from an EMBL/GenBank/DDBJ whole genome shotgun (WGS) entry which is preliminary data.</text>
</comment>
<feature type="signal peptide" evidence="1">
    <location>
        <begin position="1"/>
        <end position="18"/>
    </location>
</feature>
<feature type="chain" id="PRO_5024298861" evidence="1">
    <location>
        <begin position="19"/>
        <end position="134"/>
    </location>
</feature>